<accession>A0A229UYM5</accession>
<dbReference type="PANTHER" id="PTHR30532:SF21">
    <property type="entry name" value="SIDEROPHORE-BINDING LIPOPROTEIN YFIY-RELATED"/>
    <property type="match status" value="1"/>
</dbReference>
<dbReference type="SUPFAM" id="SSF53807">
    <property type="entry name" value="Helical backbone' metal receptor"/>
    <property type="match status" value="1"/>
</dbReference>
<evidence type="ECO:0000256" key="6">
    <source>
        <dbReference type="SAM" id="SignalP"/>
    </source>
</evidence>
<evidence type="ECO:0000256" key="4">
    <source>
        <dbReference type="ARBA" id="ARBA00022729"/>
    </source>
</evidence>
<protein>
    <submittedName>
        <fullName evidence="8">Iron-hydroxamate ABC transporter substrate-binding protein</fullName>
    </submittedName>
</protein>
<dbReference type="GO" id="GO:0030288">
    <property type="term" value="C:outer membrane-bounded periplasmic space"/>
    <property type="evidence" value="ECO:0007669"/>
    <property type="project" value="TreeGrafter"/>
</dbReference>
<keyword evidence="3" id="KW-0813">Transport</keyword>
<dbReference type="AlphaFoldDB" id="A0A229UYM5"/>
<dbReference type="Proteomes" id="UP000215509">
    <property type="component" value="Unassembled WGS sequence"/>
</dbReference>
<proteinExistence type="inferred from homology"/>
<dbReference type="Gene3D" id="3.40.50.1980">
    <property type="entry name" value="Nitrogenase molybdenum iron protein domain"/>
    <property type="match status" value="2"/>
</dbReference>
<dbReference type="CDD" id="cd01138">
    <property type="entry name" value="FeuA"/>
    <property type="match status" value="1"/>
</dbReference>
<dbReference type="InterPro" id="IPR051313">
    <property type="entry name" value="Bact_iron-sidero_bind"/>
</dbReference>
<feature type="signal peptide" evidence="6">
    <location>
        <begin position="1"/>
        <end position="18"/>
    </location>
</feature>
<comment type="similarity">
    <text evidence="2">Belongs to the bacterial solute-binding protein 8 family.</text>
</comment>
<evidence type="ECO:0000313" key="8">
    <source>
        <dbReference type="EMBL" id="OXM88225.1"/>
    </source>
</evidence>
<gene>
    <name evidence="8" type="ORF">CF651_03805</name>
</gene>
<dbReference type="PROSITE" id="PS51257">
    <property type="entry name" value="PROKAR_LIPOPROTEIN"/>
    <property type="match status" value="1"/>
</dbReference>
<evidence type="ECO:0000259" key="7">
    <source>
        <dbReference type="PROSITE" id="PS50983"/>
    </source>
</evidence>
<feature type="domain" description="Fe/B12 periplasmic-binding" evidence="7">
    <location>
        <begin position="49"/>
        <end position="310"/>
    </location>
</feature>
<organism evidence="8 9">
    <name type="scientific">Paenibacillus rigui</name>
    <dbReference type="NCBI Taxonomy" id="554312"/>
    <lineage>
        <taxon>Bacteria</taxon>
        <taxon>Bacillati</taxon>
        <taxon>Bacillota</taxon>
        <taxon>Bacilli</taxon>
        <taxon>Bacillales</taxon>
        <taxon>Paenibacillaceae</taxon>
        <taxon>Paenibacillus</taxon>
    </lineage>
</organism>
<dbReference type="Pfam" id="PF01497">
    <property type="entry name" value="Peripla_BP_2"/>
    <property type="match status" value="1"/>
</dbReference>
<keyword evidence="4 6" id="KW-0732">Signal</keyword>
<keyword evidence="9" id="KW-1185">Reference proteome</keyword>
<evidence type="ECO:0000256" key="5">
    <source>
        <dbReference type="SAM" id="MobiDB-lite"/>
    </source>
</evidence>
<dbReference type="GO" id="GO:1901678">
    <property type="term" value="P:iron coordination entity transport"/>
    <property type="evidence" value="ECO:0007669"/>
    <property type="project" value="UniProtKB-ARBA"/>
</dbReference>
<reference evidence="8 9" key="1">
    <citation type="submission" date="2017-07" db="EMBL/GenBank/DDBJ databases">
        <title>Genome sequencing and assembly of Paenibacillus rigui.</title>
        <authorList>
            <person name="Mayilraj S."/>
        </authorList>
    </citation>
    <scope>NUCLEOTIDE SEQUENCE [LARGE SCALE GENOMIC DNA]</scope>
    <source>
        <strain evidence="8 9">JCM 16352</strain>
    </source>
</reference>
<evidence type="ECO:0000313" key="9">
    <source>
        <dbReference type="Proteomes" id="UP000215509"/>
    </source>
</evidence>
<dbReference type="EMBL" id="NMQW01000002">
    <property type="protein sequence ID" value="OXM88225.1"/>
    <property type="molecule type" value="Genomic_DNA"/>
</dbReference>
<dbReference type="PROSITE" id="PS50983">
    <property type="entry name" value="FE_B12_PBP"/>
    <property type="match status" value="1"/>
</dbReference>
<feature type="region of interest" description="Disordered" evidence="5">
    <location>
        <begin position="23"/>
        <end position="43"/>
    </location>
</feature>
<feature type="compositionally biased region" description="Polar residues" evidence="5">
    <location>
        <begin position="23"/>
        <end position="32"/>
    </location>
</feature>
<evidence type="ECO:0000256" key="3">
    <source>
        <dbReference type="ARBA" id="ARBA00022448"/>
    </source>
</evidence>
<dbReference type="OrthoDB" id="2901226at2"/>
<dbReference type="PANTHER" id="PTHR30532">
    <property type="entry name" value="IRON III DICITRATE-BINDING PERIPLASMIC PROTEIN"/>
    <property type="match status" value="1"/>
</dbReference>
<name>A0A229UYM5_9BACL</name>
<feature type="chain" id="PRO_5039366137" evidence="6">
    <location>
        <begin position="19"/>
        <end position="310"/>
    </location>
</feature>
<dbReference type="InterPro" id="IPR002491">
    <property type="entry name" value="ABC_transptr_periplasmic_BD"/>
</dbReference>
<comment type="caution">
    <text evidence="8">The sequence shown here is derived from an EMBL/GenBank/DDBJ whole genome shotgun (WGS) entry which is preliminary data.</text>
</comment>
<dbReference type="RefSeq" id="WP_094013472.1">
    <property type="nucleotide sequence ID" value="NZ_NMQW01000002.1"/>
</dbReference>
<evidence type="ECO:0000256" key="2">
    <source>
        <dbReference type="ARBA" id="ARBA00008814"/>
    </source>
</evidence>
<sequence>MKKTIALLITILALMLTAACGQTTSQPPSTAPQKGDSAAAKPEAGQAPRIASLSIHLTNELLALGITPVGSVIGGELKAFLPHVADRLKDTKPLGVATDPDMESLLALKPDVIYVDKQYAGKDLAKYEKIAKTEVFDLNEGTWRDTLKKVAKLVNREPQADTFIQDYQAQAERVKKQMQGQIGDGTVMAVRVTAKELRVFGMRRPMGPMLFEDLGLKPAKGVDKISKDKAYETISQEVLPDYDADAIFLVLNKEDGAQKLFQQLQTSPIWQGLKAVKANHVYVIPEQPWLDYSAMGTKMALDDAEKRLAK</sequence>
<evidence type="ECO:0000256" key="1">
    <source>
        <dbReference type="ARBA" id="ARBA00004196"/>
    </source>
</evidence>
<comment type="subcellular location">
    <subcellularLocation>
        <location evidence="1">Cell envelope</location>
    </subcellularLocation>
</comment>